<keyword evidence="8" id="KW-0472">Membrane</keyword>
<accession>A0ABW4VUF5</accession>
<feature type="domain" description="Peptidase S11 D-alanyl-D-alanine carboxypeptidase A N-terminal" evidence="9">
    <location>
        <begin position="27"/>
        <end position="252"/>
    </location>
</feature>
<keyword evidence="2" id="KW-0732">Signal</keyword>
<keyword evidence="3 10" id="KW-0378">Hydrolase</keyword>
<evidence type="ECO:0000256" key="3">
    <source>
        <dbReference type="ARBA" id="ARBA00022801"/>
    </source>
</evidence>
<keyword evidence="4" id="KW-0133">Cell shape</keyword>
<dbReference type="PRINTS" id="PR00725">
    <property type="entry name" value="DADACBPTASE1"/>
</dbReference>
<keyword evidence="8" id="KW-1133">Transmembrane helix</keyword>
<dbReference type="PANTHER" id="PTHR21581">
    <property type="entry name" value="D-ALANYL-D-ALANINE CARBOXYPEPTIDASE"/>
    <property type="match status" value="1"/>
</dbReference>
<name>A0ABW4VUF5_9BACI</name>
<dbReference type="PANTHER" id="PTHR21581:SF33">
    <property type="entry name" value="D-ALANYL-D-ALANINE CARBOXYPEPTIDASE DACB"/>
    <property type="match status" value="1"/>
</dbReference>
<dbReference type="EC" id="3.4.-.-" evidence="10"/>
<keyword evidence="11" id="KW-1185">Reference proteome</keyword>
<sequence>MKKQITLIATLILMGIYPFQVYGMSNISPPNILSEAAIVIDAKSGDVIYEKNKSVKMYPASLTKIATAIYAIENGNLDDVVTVSENARNTEGTSVYLEEGEKVTLKKLLQGLLINSGNDAGVAIAEHLSGSVKDFSDDINEYLQKEVGVHNTNFKNPHGLFEPSHVTTAEGLAKITQYAFKNKLFREIFATEKLEWEGESWDTTLITHHKLMREIPYEGITGGKTGYTGQSGYTLATTAERENTSLIVITLKNNLDIEAYTDTIELLDYGFEHFQTSFVSAGKTFRVEGEEYLLPKNLFYTHEVEEKVIEEVGEDGTLQLVNQEDGDVIKSITLQKISKQRNIEEVTLMKKQVDKSKEKRMTLFESYFTEMISLFILLVLVASGGIYYFLKNKKMF</sequence>
<organism evidence="10 11">
    <name type="scientific">Ornithinibacillus salinisoli</name>
    <dbReference type="NCBI Taxonomy" id="1848459"/>
    <lineage>
        <taxon>Bacteria</taxon>
        <taxon>Bacillati</taxon>
        <taxon>Bacillota</taxon>
        <taxon>Bacilli</taxon>
        <taxon>Bacillales</taxon>
        <taxon>Bacillaceae</taxon>
        <taxon>Ornithinibacillus</taxon>
    </lineage>
</organism>
<dbReference type="Gene3D" id="3.40.710.10">
    <property type="entry name" value="DD-peptidase/beta-lactamase superfamily"/>
    <property type="match status" value="1"/>
</dbReference>
<gene>
    <name evidence="10" type="ORF">ACFSJF_03440</name>
</gene>
<comment type="caution">
    <text evidence="10">The sequence shown here is derived from an EMBL/GenBank/DDBJ whole genome shotgun (WGS) entry which is preliminary data.</text>
</comment>
<comment type="similarity">
    <text evidence="1 7">Belongs to the peptidase S11 family.</text>
</comment>
<dbReference type="InterPro" id="IPR012338">
    <property type="entry name" value="Beta-lactam/transpept-like"/>
</dbReference>
<dbReference type="Proteomes" id="UP001597383">
    <property type="component" value="Unassembled WGS sequence"/>
</dbReference>
<evidence type="ECO:0000256" key="4">
    <source>
        <dbReference type="ARBA" id="ARBA00022960"/>
    </source>
</evidence>
<keyword evidence="8" id="KW-0812">Transmembrane</keyword>
<keyword evidence="5" id="KW-0573">Peptidoglycan synthesis</keyword>
<dbReference type="EMBL" id="JBHUHQ010000006">
    <property type="protein sequence ID" value="MFD2043337.1"/>
    <property type="molecule type" value="Genomic_DNA"/>
</dbReference>
<evidence type="ECO:0000256" key="5">
    <source>
        <dbReference type="ARBA" id="ARBA00022984"/>
    </source>
</evidence>
<dbReference type="Pfam" id="PF00768">
    <property type="entry name" value="Peptidase_S11"/>
    <property type="match status" value="1"/>
</dbReference>
<dbReference type="GO" id="GO:0004180">
    <property type="term" value="F:carboxypeptidase activity"/>
    <property type="evidence" value="ECO:0007669"/>
    <property type="project" value="UniProtKB-KW"/>
</dbReference>
<evidence type="ECO:0000256" key="6">
    <source>
        <dbReference type="ARBA" id="ARBA00023316"/>
    </source>
</evidence>
<evidence type="ECO:0000256" key="1">
    <source>
        <dbReference type="ARBA" id="ARBA00007164"/>
    </source>
</evidence>
<dbReference type="InterPro" id="IPR018044">
    <property type="entry name" value="Peptidase_S11"/>
</dbReference>
<dbReference type="InterPro" id="IPR001967">
    <property type="entry name" value="Peptidase_S11_N"/>
</dbReference>
<dbReference type="SUPFAM" id="SSF56601">
    <property type="entry name" value="beta-lactamase/transpeptidase-like"/>
    <property type="match status" value="1"/>
</dbReference>
<evidence type="ECO:0000313" key="11">
    <source>
        <dbReference type="Proteomes" id="UP001597383"/>
    </source>
</evidence>
<evidence type="ECO:0000313" key="10">
    <source>
        <dbReference type="EMBL" id="MFD2043337.1"/>
    </source>
</evidence>
<keyword evidence="10" id="KW-0121">Carboxypeptidase</keyword>
<keyword evidence="10" id="KW-0645">Protease</keyword>
<evidence type="ECO:0000259" key="9">
    <source>
        <dbReference type="Pfam" id="PF00768"/>
    </source>
</evidence>
<reference evidence="11" key="1">
    <citation type="journal article" date="2019" name="Int. J. Syst. Evol. Microbiol.">
        <title>The Global Catalogue of Microorganisms (GCM) 10K type strain sequencing project: providing services to taxonomists for standard genome sequencing and annotation.</title>
        <authorList>
            <consortium name="The Broad Institute Genomics Platform"/>
            <consortium name="The Broad Institute Genome Sequencing Center for Infectious Disease"/>
            <person name="Wu L."/>
            <person name="Ma J."/>
        </authorList>
    </citation>
    <scope>NUCLEOTIDE SEQUENCE [LARGE SCALE GENOMIC DNA]</scope>
    <source>
        <strain evidence="11">R28</strain>
    </source>
</reference>
<evidence type="ECO:0000256" key="8">
    <source>
        <dbReference type="SAM" id="Phobius"/>
    </source>
</evidence>
<proteinExistence type="inferred from homology"/>
<keyword evidence="6" id="KW-0961">Cell wall biogenesis/degradation</keyword>
<evidence type="ECO:0000256" key="7">
    <source>
        <dbReference type="RuleBase" id="RU004016"/>
    </source>
</evidence>
<protein>
    <submittedName>
        <fullName evidence="10">D-alanyl-D-alanine carboxypeptidase family protein</fullName>
        <ecNumber evidence="10">3.4.-.-</ecNumber>
    </submittedName>
</protein>
<dbReference type="RefSeq" id="WP_377555064.1">
    <property type="nucleotide sequence ID" value="NZ_JBHUHQ010000006.1"/>
</dbReference>
<feature type="transmembrane region" description="Helical" evidence="8">
    <location>
        <begin position="367"/>
        <end position="390"/>
    </location>
</feature>
<evidence type="ECO:0000256" key="2">
    <source>
        <dbReference type="ARBA" id="ARBA00022729"/>
    </source>
</evidence>